<dbReference type="PROSITE" id="PS50977">
    <property type="entry name" value="HTH_TETR_2"/>
    <property type="match status" value="1"/>
</dbReference>
<dbReference type="InterPro" id="IPR009057">
    <property type="entry name" value="Homeodomain-like_sf"/>
</dbReference>
<feature type="domain" description="HTH tetR-type" evidence="6">
    <location>
        <begin position="19"/>
        <end position="77"/>
    </location>
</feature>
<dbReference type="InterPro" id="IPR050109">
    <property type="entry name" value="HTH-type_TetR-like_transc_reg"/>
</dbReference>
<comment type="caution">
    <text evidence="7">The sequence shown here is derived from an EMBL/GenBank/DDBJ whole genome shotgun (WGS) entry which is preliminary data.</text>
</comment>
<proteinExistence type="predicted"/>
<evidence type="ECO:0000256" key="4">
    <source>
        <dbReference type="PROSITE-ProRule" id="PRU00335"/>
    </source>
</evidence>
<dbReference type="Pfam" id="PF00440">
    <property type="entry name" value="TetR_N"/>
    <property type="match status" value="1"/>
</dbReference>
<dbReference type="PANTHER" id="PTHR30055:SF234">
    <property type="entry name" value="HTH-TYPE TRANSCRIPTIONAL REGULATOR BETI"/>
    <property type="match status" value="1"/>
</dbReference>
<feature type="compositionally biased region" description="Polar residues" evidence="5">
    <location>
        <begin position="1"/>
        <end position="11"/>
    </location>
</feature>
<dbReference type="Gene3D" id="1.10.357.10">
    <property type="entry name" value="Tetracycline Repressor, domain 2"/>
    <property type="match status" value="1"/>
</dbReference>
<reference evidence="8" key="1">
    <citation type="journal article" date="2019" name="Int. J. Syst. Evol. Microbiol.">
        <title>The Global Catalogue of Microorganisms (GCM) 10K type strain sequencing project: providing services to taxonomists for standard genome sequencing and annotation.</title>
        <authorList>
            <consortium name="The Broad Institute Genomics Platform"/>
            <consortium name="The Broad Institute Genome Sequencing Center for Infectious Disease"/>
            <person name="Wu L."/>
            <person name="Ma J."/>
        </authorList>
    </citation>
    <scope>NUCLEOTIDE SEQUENCE [LARGE SCALE GENOMIC DNA]</scope>
    <source>
        <strain evidence="8">KCTC 52165</strain>
    </source>
</reference>
<organism evidence="7 8">
    <name type="scientific">Aquamicrobium soli</name>
    <dbReference type="NCBI Taxonomy" id="1811518"/>
    <lineage>
        <taxon>Bacteria</taxon>
        <taxon>Pseudomonadati</taxon>
        <taxon>Pseudomonadota</taxon>
        <taxon>Alphaproteobacteria</taxon>
        <taxon>Hyphomicrobiales</taxon>
        <taxon>Phyllobacteriaceae</taxon>
        <taxon>Aquamicrobium</taxon>
    </lineage>
</organism>
<evidence type="ECO:0000256" key="2">
    <source>
        <dbReference type="ARBA" id="ARBA00023125"/>
    </source>
</evidence>
<feature type="region of interest" description="Disordered" evidence="5">
    <location>
        <begin position="1"/>
        <end position="20"/>
    </location>
</feature>
<keyword evidence="3" id="KW-0804">Transcription</keyword>
<evidence type="ECO:0000256" key="1">
    <source>
        <dbReference type="ARBA" id="ARBA00023015"/>
    </source>
</evidence>
<dbReference type="RefSeq" id="WP_378219579.1">
    <property type="nucleotide sequence ID" value="NZ_JBHRTK010000006.1"/>
</dbReference>
<feature type="DNA-binding region" description="H-T-H motif" evidence="4">
    <location>
        <begin position="40"/>
        <end position="59"/>
    </location>
</feature>
<accession>A0ABV7K627</accession>
<dbReference type="Proteomes" id="UP001595583">
    <property type="component" value="Unassembled WGS sequence"/>
</dbReference>
<evidence type="ECO:0000259" key="6">
    <source>
        <dbReference type="PROSITE" id="PS50977"/>
    </source>
</evidence>
<protein>
    <submittedName>
        <fullName evidence="7">TetR/AcrR family transcriptional regulator</fullName>
    </submittedName>
</protein>
<evidence type="ECO:0000256" key="3">
    <source>
        <dbReference type="ARBA" id="ARBA00023163"/>
    </source>
</evidence>
<evidence type="ECO:0000256" key="5">
    <source>
        <dbReference type="SAM" id="MobiDB-lite"/>
    </source>
</evidence>
<keyword evidence="8" id="KW-1185">Reference proteome</keyword>
<dbReference type="EMBL" id="JBHRTK010000006">
    <property type="protein sequence ID" value="MFC3205800.1"/>
    <property type="molecule type" value="Genomic_DNA"/>
</dbReference>
<sequence>MDISRQPASKDSSGKGPRARTRRLMLETATRLMQAGATPSVSEVAEAAEVSRATAYRYFPSQAALVQAVVGEGLGPILTWRSASTDAAERVADLIDTSMPRIEAFEATFKAALKLSLDQWASRQAGTLGSEPAFVRGHRVALLEDALSPLREKLPAPAFARLAQALSLIFGVEVLIVLKDMWGLDGKDTLSVAQWAARSMVQAAIAEAGEGHGGTE</sequence>
<evidence type="ECO:0000313" key="7">
    <source>
        <dbReference type="EMBL" id="MFC3205800.1"/>
    </source>
</evidence>
<gene>
    <name evidence="7" type="ORF">ACFOHJ_06205</name>
</gene>
<dbReference type="SUPFAM" id="SSF46689">
    <property type="entry name" value="Homeodomain-like"/>
    <property type="match status" value="1"/>
</dbReference>
<keyword evidence="1" id="KW-0805">Transcription regulation</keyword>
<dbReference type="PANTHER" id="PTHR30055">
    <property type="entry name" value="HTH-TYPE TRANSCRIPTIONAL REGULATOR RUTR"/>
    <property type="match status" value="1"/>
</dbReference>
<dbReference type="InterPro" id="IPR001647">
    <property type="entry name" value="HTH_TetR"/>
</dbReference>
<name>A0ABV7K627_9HYPH</name>
<evidence type="ECO:0000313" key="8">
    <source>
        <dbReference type="Proteomes" id="UP001595583"/>
    </source>
</evidence>
<keyword evidence="2 4" id="KW-0238">DNA-binding</keyword>